<sequence length="199" mass="23309">MNLMYFFILCTTIICSWNRTIYLPLEPGDNACHIKIEETDGKIVLSWKSKNYFPTLGRWYDGDTLISYKQFYIHDEEVSKWLSENFTDKNILKDFLNNLDSHVFEFKVDKAFLSKNINNLVCKIELIRKDHLEKIMIKYSNDFAKLDDASNSNVLENLFDKVMIKMVDDGFNFNIILGKEIHHMLASSSDVPNVQETTQ</sequence>
<gene>
    <name evidence="2" type="ORF">NBO_11g0032</name>
</gene>
<reference evidence="2 3" key="1">
    <citation type="journal article" date="2013" name="BMC Genomics">
        <title>Comparative genomics of parasitic silkworm microsporidia reveal an association between genome expansion and host adaptation.</title>
        <authorList>
            <person name="Pan G."/>
            <person name="Xu J."/>
            <person name="Li T."/>
            <person name="Xia Q."/>
            <person name="Liu S.L."/>
            <person name="Zhang G."/>
            <person name="Li S."/>
            <person name="Li C."/>
            <person name="Liu H."/>
            <person name="Yang L."/>
            <person name="Liu T."/>
            <person name="Zhang X."/>
            <person name="Wu Z."/>
            <person name="Fan W."/>
            <person name="Dang X."/>
            <person name="Xiang H."/>
            <person name="Tao M."/>
            <person name="Li Y."/>
            <person name="Hu J."/>
            <person name="Li Z."/>
            <person name="Lin L."/>
            <person name="Luo J."/>
            <person name="Geng L."/>
            <person name="Wang L."/>
            <person name="Long M."/>
            <person name="Wan Y."/>
            <person name="He N."/>
            <person name="Zhang Z."/>
            <person name="Lu C."/>
            <person name="Keeling P.J."/>
            <person name="Wang J."/>
            <person name="Xiang Z."/>
            <person name="Zhou Z."/>
        </authorList>
    </citation>
    <scope>NUCLEOTIDE SEQUENCE [LARGE SCALE GENOMIC DNA]</scope>
    <source>
        <strain evidence="3">CQ1 / CVCC 102059</strain>
    </source>
</reference>
<accession>R0ML62</accession>
<dbReference type="VEuPathDB" id="MicrosporidiaDB:NBO_11g0032"/>
<feature type="chain" id="PRO_5004345166" evidence="1">
    <location>
        <begin position="19"/>
        <end position="199"/>
    </location>
</feature>
<evidence type="ECO:0000313" key="2">
    <source>
        <dbReference type="EMBL" id="EOB14960.1"/>
    </source>
</evidence>
<keyword evidence="3" id="KW-1185">Reference proteome</keyword>
<dbReference type="EMBL" id="KB908919">
    <property type="protein sequence ID" value="EOB14960.1"/>
    <property type="molecule type" value="Genomic_DNA"/>
</dbReference>
<keyword evidence="1" id="KW-0732">Signal</keyword>
<dbReference type="HOGENOM" id="CLU_1372570_0_0_1"/>
<evidence type="ECO:0000313" key="3">
    <source>
        <dbReference type="Proteomes" id="UP000016927"/>
    </source>
</evidence>
<protein>
    <submittedName>
        <fullName evidence="2">Peptidase S8 and S53, subtilisin, kexin, sedolisin</fullName>
    </submittedName>
</protein>
<proteinExistence type="predicted"/>
<dbReference type="Proteomes" id="UP000016927">
    <property type="component" value="Unassembled WGS sequence"/>
</dbReference>
<feature type="signal peptide" evidence="1">
    <location>
        <begin position="1"/>
        <end position="18"/>
    </location>
</feature>
<organism evidence="2 3">
    <name type="scientific">Nosema bombycis (strain CQ1 / CVCC 102059)</name>
    <name type="common">Microsporidian parasite</name>
    <name type="synonym">Pebrine of silkworm</name>
    <dbReference type="NCBI Taxonomy" id="578461"/>
    <lineage>
        <taxon>Eukaryota</taxon>
        <taxon>Fungi</taxon>
        <taxon>Fungi incertae sedis</taxon>
        <taxon>Microsporidia</taxon>
        <taxon>Nosematidae</taxon>
        <taxon>Nosema</taxon>
    </lineage>
</organism>
<evidence type="ECO:0000256" key="1">
    <source>
        <dbReference type="SAM" id="SignalP"/>
    </source>
</evidence>
<name>R0ML62_NOSB1</name>
<dbReference type="AlphaFoldDB" id="R0ML62"/>